<feature type="non-terminal residue" evidence="1">
    <location>
        <position position="1"/>
    </location>
</feature>
<dbReference type="PANTHER" id="PTHR31900:SF34">
    <property type="entry name" value="EMB|CAB62440.1-RELATED"/>
    <property type="match status" value="1"/>
</dbReference>
<dbReference type="AlphaFoldDB" id="A0AAV5MV41"/>
<dbReference type="PANTHER" id="PTHR31900">
    <property type="entry name" value="F-BOX/RNI SUPERFAMILY PROTEIN-RELATED"/>
    <property type="match status" value="1"/>
</dbReference>
<dbReference type="SUPFAM" id="SSF52047">
    <property type="entry name" value="RNI-like"/>
    <property type="match status" value="1"/>
</dbReference>
<accession>A0AAV5MV41</accession>
<evidence type="ECO:0000313" key="2">
    <source>
        <dbReference type="Proteomes" id="UP001054252"/>
    </source>
</evidence>
<dbReference type="Proteomes" id="UP001054252">
    <property type="component" value="Unassembled WGS sequence"/>
</dbReference>
<gene>
    <name evidence="1" type="ORF">SLEP1_g60197</name>
</gene>
<organism evidence="1 2">
    <name type="scientific">Rubroshorea leprosula</name>
    <dbReference type="NCBI Taxonomy" id="152421"/>
    <lineage>
        <taxon>Eukaryota</taxon>
        <taxon>Viridiplantae</taxon>
        <taxon>Streptophyta</taxon>
        <taxon>Embryophyta</taxon>
        <taxon>Tracheophyta</taxon>
        <taxon>Spermatophyta</taxon>
        <taxon>Magnoliopsida</taxon>
        <taxon>eudicotyledons</taxon>
        <taxon>Gunneridae</taxon>
        <taxon>Pentapetalae</taxon>
        <taxon>rosids</taxon>
        <taxon>malvids</taxon>
        <taxon>Malvales</taxon>
        <taxon>Dipterocarpaceae</taxon>
        <taxon>Rubroshorea</taxon>
    </lineage>
</organism>
<dbReference type="EMBL" id="BPVZ01001700">
    <property type="protein sequence ID" value="GKV53680.1"/>
    <property type="molecule type" value="Genomic_DNA"/>
</dbReference>
<evidence type="ECO:0000313" key="1">
    <source>
        <dbReference type="EMBL" id="GKV53680.1"/>
    </source>
</evidence>
<sequence length="101" mass="11590">PTKICLPSLKEFHLDSTIPFSNDYSTKRLLCNCPVLEDLDYKFEDENFKFIVSHPTLKSLALDCIGFEGWSGSFEIVINAPSLGYLEYFVRDVNSHTFVYV</sequence>
<reference evidence="1 2" key="1">
    <citation type="journal article" date="2021" name="Commun. Biol.">
        <title>The genome of Shorea leprosula (Dipterocarpaceae) highlights the ecological relevance of drought in aseasonal tropical rainforests.</title>
        <authorList>
            <person name="Ng K.K.S."/>
            <person name="Kobayashi M.J."/>
            <person name="Fawcett J.A."/>
            <person name="Hatakeyama M."/>
            <person name="Paape T."/>
            <person name="Ng C.H."/>
            <person name="Ang C.C."/>
            <person name="Tnah L.H."/>
            <person name="Lee C.T."/>
            <person name="Nishiyama T."/>
            <person name="Sese J."/>
            <person name="O'Brien M.J."/>
            <person name="Copetti D."/>
            <person name="Mohd Noor M.I."/>
            <person name="Ong R.C."/>
            <person name="Putra M."/>
            <person name="Sireger I.Z."/>
            <person name="Indrioko S."/>
            <person name="Kosugi Y."/>
            <person name="Izuno A."/>
            <person name="Isagi Y."/>
            <person name="Lee S.L."/>
            <person name="Shimizu K.K."/>
        </authorList>
    </citation>
    <scope>NUCLEOTIDE SEQUENCE [LARGE SCALE GENOMIC DNA]</scope>
    <source>
        <strain evidence="1">214</strain>
    </source>
</reference>
<evidence type="ECO:0008006" key="3">
    <source>
        <dbReference type="Google" id="ProtNLM"/>
    </source>
</evidence>
<dbReference type="InterPro" id="IPR050232">
    <property type="entry name" value="FBL13/AtMIF1-like"/>
</dbReference>
<keyword evidence="2" id="KW-1185">Reference proteome</keyword>
<protein>
    <recommendedName>
        <fullName evidence="3">F-box/LRR-repeat protein</fullName>
    </recommendedName>
</protein>
<proteinExistence type="predicted"/>
<comment type="caution">
    <text evidence="1">The sequence shown here is derived from an EMBL/GenBank/DDBJ whole genome shotgun (WGS) entry which is preliminary data.</text>
</comment>
<name>A0AAV5MV41_9ROSI</name>